<evidence type="ECO:0000256" key="1">
    <source>
        <dbReference type="SAM" id="MobiDB-lite"/>
    </source>
</evidence>
<proteinExistence type="predicted"/>
<feature type="compositionally biased region" description="Basic and acidic residues" evidence="1">
    <location>
        <begin position="208"/>
        <end position="224"/>
    </location>
</feature>
<protein>
    <recommendedName>
        <fullName evidence="4">F-box associated domain-containing protein</fullName>
    </recommendedName>
</protein>
<gene>
    <name evidence="2" type="ORF">POTOM_028996</name>
</gene>
<keyword evidence="3" id="KW-1185">Reference proteome</keyword>
<dbReference type="Proteomes" id="UP000886885">
    <property type="component" value="Chromosome 8A"/>
</dbReference>
<evidence type="ECO:0000313" key="3">
    <source>
        <dbReference type="Proteomes" id="UP000886885"/>
    </source>
</evidence>
<feature type="region of interest" description="Disordered" evidence="1">
    <location>
        <begin position="198"/>
        <end position="238"/>
    </location>
</feature>
<comment type="caution">
    <text evidence="2">The sequence shown here is derived from an EMBL/GenBank/DDBJ whole genome shotgun (WGS) entry which is preliminary data.</text>
</comment>
<evidence type="ECO:0008006" key="4">
    <source>
        <dbReference type="Google" id="ProtNLM"/>
    </source>
</evidence>
<feature type="compositionally biased region" description="Polar residues" evidence="1">
    <location>
        <begin position="198"/>
        <end position="207"/>
    </location>
</feature>
<name>A0A8X7ZC02_POPTO</name>
<accession>A0A8X7ZC02</accession>
<sequence>MNHKSHEERDWNDFLWDTAEETDCFCVVVSPSIVLDQHGMGLVLIPSTMAKNRMVENDLKHVIRRGSSSAFLNRACQWTNVSSQRCALNVIVVFNLVDEKVGEMIIPDCVLCRDHIDLIVTVFDGLLSLVVLQRRFCREGHDSIWAMKEYGDAKSWIKVFFIDHLKGRVSDFVGSKKNGKFYLDSHVESLVLLNEASSASTDNSSGNEETKEHSSHVAGLDKNKKEKKKKGMKIMGGPEIVVGENRVLEGGASSSSATSRDIVTNEGNGSSKEHDLDSNANHMLTRILSTVSPRR</sequence>
<feature type="compositionally biased region" description="Polar residues" evidence="1">
    <location>
        <begin position="252"/>
        <end position="270"/>
    </location>
</feature>
<dbReference type="EMBL" id="JAAWWB010000015">
    <property type="protein sequence ID" value="KAG6764982.1"/>
    <property type="molecule type" value="Genomic_DNA"/>
</dbReference>
<organism evidence="2 3">
    <name type="scientific">Populus tomentosa</name>
    <name type="common">Chinese white poplar</name>
    <dbReference type="NCBI Taxonomy" id="118781"/>
    <lineage>
        <taxon>Eukaryota</taxon>
        <taxon>Viridiplantae</taxon>
        <taxon>Streptophyta</taxon>
        <taxon>Embryophyta</taxon>
        <taxon>Tracheophyta</taxon>
        <taxon>Spermatophyta</taxon>
        <taxon>Magnoliopsida</taxon>
        <taxon>eudicotyledons</taxon>
        <taxon>Gunneridae</taxon>
        <taxon>Pentapetalae</taxon>
        <taxon>rosids</taxon>
        <taxon>fabids</taxon>
        <taxon>Malpighiales</taxon>
        <taxon>Salicaceae</taxon>
        <taxon>Saliceae</taxon>
        <taxon>Populus</taxon>
    </lineage>
</organism>
<dbReference type="OrthoDB" id="859873at2759"/>
<feature type="compositionally biased region" description="Polar residues" evidence="1">
    <location>
        <begin position="278"/>
        <end position="295"/>
    </location>
</feature>
<feature type="region of interest" description="Disordered" evidence="1">
    <location>
        <begin position="250"/>
        <end position="295"/>
    </location>
</feature>
<evidence type="ECO:0000313" key="2">
    <source>
        <dbReference type="EMBL" id="KAG6764982.1"/>
    </source>
</evidence>
<dbReference type="AlphaFoldDB" id="A0A8X7ZC02"/>
<reference evidence="2" key="1">
    <citation type="journal article" date="2020" name="bioRxiv">
        <title>Hybrid origin of Populus tomentosa Carr. identified through genome sequencing and phylogenomic analysis.</title>
        <authorList>
            <person name="An X."/>
            <person name="Gao K."/>
            <person name="Chen Z."/>
            <person name="Li J."/>
            <person name="Yang X."/>
            <person name="Yang X."/>
            <person name="Zhou J."/>
            <person name="Guo T."/>
            <person name="Zhao T."/>
            <person name="Huang S."/>
            <person name="Miao D."/>
            <person name="Khan W.U."/>
            <person name="Rao P."/>
            <person name="Ye M."/>
            <person name="Lei B."/>
            <person name="Liao W."/>
            <person name="Wang J."/>
            <person name="Ji L."/>
            <person name="Li Y."/>
            <person name="Guo B."/>
            <person name="Mustafa N.S."/>
            <person name="Li S."/>
            <person name="Yun Q."/>
            <person name="Keller S.R."/>
            <person name="Mao J."/>
            <person name="Zhang R."/>
            <person name="Strauss S.H."/>
        </authorList>
    </citation>
    <scope>NUCLEOTIDE SEQUENCE</scope>
    <source>
        <strain evidence="2">GM15</strain>
        <tissue evidence="2">Leaf</tissue>
    </source>
</reference>